<organism evidence="3">
    <name type="scientific">Anisakis simplex</name>
    <name type="common">Herring worm</name>
    <dbReference type="NCBI Taxonomy" id="6269"/>
    <lineage>
        <taxon>Eukaryota</taxon>
        <taxon>Metazoa</taxon>
        <taxon>Ecdysozoa</taxon>
        <taxon>Nematoda</taxon>
        <taxon>Chromadorea</taxon>
        <taxon>Rhabditida</taxon>
        <taxon>Spirurina</taxon>
        <taxon>Ascaridomorpha</taxon>
        <taxon>Ascaridoidea</taxon>
        <taxon>Anisakidae</taxon>
        <taxon>Anisakis</taxon>
        <taxon>Anisakis simplex complex</taxon>
    </lineage>
</organism>
<reference evidence="3" key="1">
    <citation type="submission" date="2017-02" db="UniProtKB">
        <authorList>
            <consortium name="WormBaseParasite"/>
        </authorList>
    </citation>
    <scope>IDENTIFICATION</scope>
</reference>
<dbReference type="OrthoDB" id="5811893at2759"/>
<name>A0A0M3KBT4_ANISI</name>
<keyword evidence="2" id="KW-1185">Reference proteome</keyword>
<accession>A0A0M3KBT4</accession>
<evidence type="ECO:0000313" key="3">
    <source>
        <dbReference type="WBParaSite" id="ASIM_0001843101-mRNA-1"/>
    </source>
</evidence>
<dbReference type="EMBL" id="UYRR01034634">
    <property type="protein sequence ID" value="VDK61664.1"/>
    <property type="molecule type" value="Genomic_DNA"/>
</dbReference>
<evidence type="ECO:0000313" key="1">
    <source>
        <dbReference type="EMBL" id="VDK61664.1"/>
    </source>
</evidence>
<protein>
    <submittedName>
        <fullName evidence="3">Cadherin domain-containing protein</fullName>
    </submittedName>
</protein>
<sequence length="171" mass="18980">ASKGAVVYRVEPETVPFDVTPFSGDVFSRNGVPNGRYTFDVVASDYLGQEARTSVKIIVEGNSTVSDRRIPKKNTRQQVGVSDVGNQYRSTRRRRDLGNDVILELREDHPLGLLQKRIPLARGERVTLAPITKSYVTVYANGSLELTKSLNFEVASEIYFSVQIDGPPHGQ</sequence>
<evidence type="ECO:0000313" key="2">
    <source>
        <dbReference type="Proteomes" id="UP000267096"/>
    </source>
</evidence>
<reference evidence="1 2" key="2">
    <citation type="submission" date="2018-11" db="EMBL/GenBank/DDBJ databases">
        <authorList>
            <consortium name="Pathogen Informatics"/>
        </authorList>
    </citation>
    <scope>NUCLEOTIDE SEQUENCE [LARGE SCALE GENOMIC DNA]</scope>
</reference>
<gene>
    <name evidence="1" type="ORF">ASIM_LOCUS17832</name>
</gene>
<dbReference type="AlphaFoldDB" id="A0A0M3KBT4"/>
<proteinExistence type="predicted"/>
<dbReference type="Proteomes" id="UP000267096">
    <property type="component" value="Unassembled WGS sequence"/>
</dbReference>
<dbReference type="WBParaSite" id="ASIM_0001843101-mRNA-1">
    <property type="protein sequence ID" value="ASIM_0001843101-mRNA-1"/>
    <property type="gene ID" value="ASIM_0001843101"/>
</dbReference>